<keyword evidence="1" id="KW-1133">Transmembrane helix</keyword>
<reference evidence="3" key="1">
    <citation type="submission" date="2021-03" db="EMBL/GenBank/DDBJ databases">
        <title>Assistant Professor.</title>
        <authorList>
            <person name="Huq M.A."/>
        </authorList>
    </citation>
    <scope>NUCLEOTIDE SEQUENCE [LARGE SCALE GENOMIC DNA]</scope>
    <source>
        <strain evidence="3">MAH-28</strain>
    </source>
</reference>
<feature type="transmembrane region" description="Helical" evidence="1">
    <location>
        <begin position="30"/>
        <end position="53"/>
    </location>
</feature>
<dbReference type="Proteomes" id="UP000679126">
    <property type="component" value="Unassembled WGS sequence"/>
</dbReference>
<organism evidence="2 3">
    <name type="scientific">Chitinophaga chungangae</name>
    <dbReference type="NCBI Taxonomy" id="2821488"/>
    <lineage>
        <taxon>Bacteria</taxon>
        <taxon>Pseudomonadati</taxon>
        <taxon>Bacteroidota</taxon>
        <taxon>Chitinophagia</taxon>
        <taxon>Chitinophagales</taxon>
        <taxon>Chitinophagaceae</taxon>
        <taxon>Chitinophaga</taxon>
    </lineage>
</organism>
<protein>
    <submittedName>
        <fullName evidence="2">Uncharacterized protein</fullName>
    </submittedName>
</protein>
<dbReference type="RefSeq" id="WP_209144401.1">
    <property type="nucleotide sequence ID" value="NZ_JAGHKP010000001.1"/>
</dbReference>
<keyword evidence="1" id="KW-0812">Transmembrane</keyword>
<accession>A0ABS3YAX2</accession>
<sequence>MPMIEEDILDDPGFSSGPYRGALMPRWFRAITVLVMITGFVFIAGMIVGMVSIYPLIEDPKQKLLLSIVFPCVLLLSVFLITGTIGLIAEKRWAVELSFWTCVLFFAYLTYIAGIRLYGILNGHSPKVAENIVLSAILALFLVFVLKLAGIRQQWKTCEAKPKK</sequence>
<feature type="transmembrane region" description="Helical" evidence="1">
    <location>
        <begin position="65"/>
        <end position="87"/>
    </location>
</feature>
<evidence type="ECO:0000313" key="3">
    <source>
        <dbReference type="Proteomes" id="UP000679126"/>
    </source>
</evidence>
<keyword evidence="3" id="KW-1185">Reference proteome</keyword>
<evidence type="ECO:0000256" key="1">
    <source>
        <dbReference type="SAM" id="Phobius"/>
    </source>
</evidence>
<proteinExistence type="predicted"/>
<feature type="transmembrane region" description="Helical" evidence="1">
    <location>
        <begin position="99"/>
        <end position="120"/>
    </location>
</feature>
<name>A0ABS3YAX2_9BACT</name>
<feature type="transmembrane region" description="Helical" evidence="1">
    <location>
        <begin position="132"/>
        <end position="151"/>
    </location>
</feature>
<evidence type="ECO:0000313" key="2">
    <source>
        <dbReference type="EMBL" id="MBO9151828.1"/>
    </source>
</evidence>
<dbReference type="EMBL" id="JAGHKP010000001">
    <property type="protein sequence ID" value="MBO9151828.1"/>
    <property type="molecule type" value="Genomic_DNA"/>
</dbReference>
<comment type="caution">
    <text evidence="2">The sequence shown here is derived from an EMBL/GenBank/DDBJ whole genome shotgun (WGS) entry which is preliminary data.</text>
</comment>
<keyword evidence="1" id="KW-0472">Membrane</keyword>
<gene>
    <name evidence="2" type="ORF">J7I43_06385</name>
</gene>